<protein>
    <submittedName>
        <fullName evidence="4">Response regulator transcription factor</fullName>
    </submittedName>
</protein>
<dbReference type="Pfam" id="PF00072">
    <property type="entry name" value="Response_reg"/>
    <property type="match status" value="1"/>
</dbReference>
<dbReference type="InterPro" id="IPR011006">
    <property type="entry name" value="CheY-like_superfamily"/>
</dbReference>
<dbReference type="Proteomes" id="UP000620139">
    <property type="component" value="Unassembled WGS sequence"/>
</dbReference>
<dbReference type="SUPFAM" id="SSF52172">
    <property type="entry name" value="CheY-like"/>
    <property type="match status" value="1"/>
</dbReference>
<keyword evidence="1" id="KW-0597">Phosphoprotein</keyword>
<proteinExistence type="predicted"/>
<evidence type="ECO:0000313" key="5">
    <source>
        <dbReference type="Proteomes" id="UP000620139"/>
    </source>
</evidence>
<dbReference type="InterPro" id="IPR001789">
    <property type="entry name" value="Sig_transdc_resp-reg_receiver"/>
</dbReference>
<feature type="domain" description="Response regulatory" evidence="2">
    <location>
        <begin position="3"/>
        <end position="117"/>
    </location>
</feature>
<reference evidence="4" key="1">
    <citation type="submission" date="2020-12" db="EMBL/GenBank/DDBJ databases">
        <title>The genome sequence of Inhella sp. 4Y17.</title>
        <authorList>
            <person name="Liu Y."/>
        </authorList>
    </citation>
    <scope>NUCLEOTIDE SEQUENCE</scope>
    <source>
        <strain evidence="4">4Y10</strain>
    </source>
</reference>
<dbReference type="EMBL" id="JAEDAL010000001">
    <property type="protein sequence ID" value="MBH9551534.1"/>
    <property type="molecule type" value="Genomic_DNA"/>
</dbReference>
<dbReference type="RefSeq" id="WP_198099143.1">
    <property type="nucleotide sequence ID" value="NZ_JAEDAL010000001.1"/>
</dbReference>
<dbReference type="GO" id="GO:0000156">
    <property type="term" value="F:phosphorelay response regulator activity"/>
    <property type="evidence" value="ECO:0007669"/>
    <property type="project" value="InterPro"/>
</dbReference>
<evidence type="ECO:0000256" key="1">
    <source>
        <dbReference type="PROSITE-ProRule" id="PRU00169"/>
    </source>
</evidence>
<dbReference type="SMART" id="SM00448">
    <property type="entry name" value="REC"/>
    <property type="match status" value="1"/>
</dbReference>
<comment type="caution">
    <text evidence="4">The sequence shown here is derived from an EMBL/GenBank/DDBJ whole genome shotgun (WGS) entry which is preliminary data.</text>
</comment>
<organism evidence="4 5">
    <name type="scientific">Inhella gelatinilytica</name>
    <dbReference type="NCBI Taxonomy" id="2795030"/>
    <lineage>
        <taxon>Bacteria</taxon>
        <taxon>Pseudomonadati</taxon>
        <taxon>Pseudomonadota</taxon>
        <taxon>Betaproteobacteria</taxon>
        <taxon>Burkholderiales</taxon>
        <taxon>Sphaerotilaceae</taxon>
        <taxon>Inhella</taxon>
    </lineage>
</organism>
<evidence type="ECO:0000259" key="2">
    <source>
        <dbReference type="PROSITE" id="PS50110"/>
    </source>
</evidence>
<feature type="modified residue" description="4-aspartylphosphate" evidence="1">
    <location>
        <position position="54"/>
    </location>
</feature>
<dbReference type="PROSITE" id="PS50110">
    <property type="entry name" value="RESPONSE_REGULATORY"/>
    <property type="match status" value="1"/>
</dbReference>
<dbReference type="InterPro" id="IPR046947">
    <property type="entry name" value="LytR-like"/>
</dbReference>
<dbReference type="SMART" id="SM00850">
    <property type="entry name" value="LytTR"/>
    <property type="match status" value="1"/>
</dbReference>
<dbReference type="InterPro" id="IPR007492">
    <property type="entry name" value="LytTR_DNA-bd_dom"/>
</dbReference>
<dbReference type="PANTHER" id="PTHR37299">
    <property type="entry name" value="TRANSCRIPTIONAL REGULATOR-RELATED"/>
    <property type="match status" value="1"/>
</dbReference>
<gene>
    <name evidence="4" type="ORF">I7X43_01625</name>
</gene>
<dbReference type="AlphaFoldDB" id="A0A931IV30"/>
<dbReference type="PROSITE" id="PS50930">
    <property type="entry name" value="HTH_LYTTR"/>
    <property type="match status" value="1"/>
</dbReference>
<dbReference type="PANTHER" id="PTHR37299:SF1">
    <property type="entry name" value="STAGE 0 SPORULATION PROTEIN A HOMOLOG"/>
    <property type="match status" value="1"/>
</dbReference>
<dbReference type="Gene3D" id="3.40.50.2300">
    <property type="match status" value="1"/>
</dbReference>
<evidence type="ECO:0000313" key="4">
    <source>
        <dbReference type="EMBL" id="MBH9551534.1"/>
    </source>
</evidence>
<keyword evidence="5" id="KW-1185">Reference proteome</keyword>
<dbReference type="Pfam" id="PF04397">
    <property type="entry name" value="LytTR"/>
    <property type="match status" value="1"/>
</dbReference>
<dbReference type="GO" id="GO:0003677">
    <property type="term" value="F:DNA binding"/>
    <property type="evidence" value="ECO:0007669"/>
    <property type="project" value="InterPro"/>
</dbReference>
<name>A0A931IV30_9BURK</name>
<dbReference type="Gene3D" id="2.40.50.1020">
    <property type="entry name" value="LytTr DNA-binding domain"/>
    <property type="match status" value="1"/>
</dbReference>
<feature type="domain" description="HTH LytTR-type" evidence="3">
    <location>
        <begin position="154"/>
        <end position="259"/>
    </location>
</feature>
<accession>A0A931IV30</accession>
<sequence>MPRVLIVDDEALARSNLQWALAERPAWQVCGLAASAAEARVLMVQRPPDVVLLDIQMPRQHGLSFAAELAALPEPPLVIFVTAHDEHALAAFEVHALDYLLKPVDDERLDQALARAEALLLQRQQALQAESLAAFVREQAAPAGSGAPPALSQLVVRSVGELVRVAVADVRWLRSAGNYVELHLADGRQLLHRATLSALEARLAPGDFLRLHRTALVRPGEITRLTVEGDGVYSAHLTDGHTVPVSERHVAAVRALFEPGG</sequence>
<evidence type="ECO:0000259" key="3">
    <source>
        <dbReference type="PROSITE" id="PS50930"/>
    </source>
</evidence>